<organism evidence="13 14">
    <name type="scientific">Neisseria wadsworthii 9715</name>
    <dbReference type="NCBI Taxonomy" id="1030841"/>
    <lineage>
        <taxon>Bacteria</taxon>
        <taxon>Pseudomonadati</taxon>
        <taxon>Pseudomonadota</taxon>
        <taxon>Betaproteobacteria</taxon>
        <taxon>Neisseriales</taxon>
        <taxon>Neisseriaceae</taxon>
        <taxon>Neisseria</taxon>
    </lineage>
</organism>
<keyword evidence="7 10" id="KW-0472">Membrane</keyword>
<keyword evidence="2 10" id="KW-0813">Transport</keyword>
<dbReference type="AlphaFoldDB" id="G4CQ94"/>
<feature type="short sequence motif" description="TonB C-terminal box" evidence="11">
    <location>
        <begin position="505"/>
        <end position="522"/>
    </location>
</feature>
<evidence type="ECO:0000256" key="3">
    <source>
        <dbReference type="ARBA" id="ARBA00022452"/>
    </source>
</evidence>
<dbReference type="EMBL" id="AGAZ01000045">
    <property type="protein sequence ID" value="EGZ46669.1"/>
    <property type="molecule type" value="Genomic_DNA"/>
</dbReference>
<keyword evidence="14" id="KW-1185">Reference proteome</keyword>
<keyword evidence="4 10" id="KW-0812">Transmembrane</keyword>
<keyword evidence="5" id="KW-0732">Signal</keyword>
<comment type="subcellular location">
    <subcellularLocation>
        <location evidence="1 10">Cell outer membrane</location>
        <topology evidence="1 10">Multi-pass membrane protein</topology>
    </subcellularLocation>
</comment>
<dbReference type="Gene3D" id="2.40.170.20">
    <property type="entry name" value="TonB-dependent receptor, beta-barrel domain"/>
    <property type="match status" value="1"/>
</dbReference>
<gene>
    <name evidence="13" type="primary">hmbR2</name>
    <name evidence="13" type="ORF">HMPREF9370_1254</name>
</gene>
<evidence type="ECO:0000256" key="8">
    <source>
        <dbReference type="ARBA" id="ARBA00023170"/>
    </source>
</evidence>
<dbReference type="PANTHER" id="PTHR30069:SF29">
    <property type="entry name" value="HEMOGLOBIN AND HEMOGLOBIN-HAPTOGLOBIN-BINDING PROTEIN 1-RELATED"/>
    <property type="match status" value="1"/>
</dbReference>
<comment type="caution">
    <text evidence="13">The sequence shown here is derived from an EMBL/GenBank/DDBJ whole genome shotgun (WGS) entry which is preliminary data.</text>
</comment>
<dbReference type="SUPFAM" id="SSF56935">
    <property type="entry name" value="Porins"/>
    <property type="match status" value="1"/>
</dbReference>
<keyword evidence="6" id="KW-0798">TonB box</keyword>
<protein>
    <submittedName>
        <fullName evidence="13">TonB-dependent hemoglobin receptor</fullName>
    </submittedName>
</protein>
<keyword evidence="8 13" id="KW-0675">Receptor</keyword>
<evidence type="ECO:0000256" key="5">
    <source>
        <dbReference type="ARBA" id="ARBA00022729"/>
    </source>
</evidence>
<comment type="similarity">
    <text evidence="10">Belongs to the TonB-dependent receptor family.</text>
</comment>
<evidence type="ECO:0000256" key="7">
    <source>
        <dbReference type="ARBA" id="ARBA00023136"/>
    </source>
</evidence>
<evidence type="ECO:0000256" key="4">
    <source>
        <dbReference type="ARBA" id="ARBA00022692"/>
    </source>
</evidence>
<evidence type="ECO:0000256" key="1">
    <source>
        <dbReference type="ARBA" id="ARBA00004571"/>
    </source>
</evidence>
<dbReference type="STRING" id="1030841.HMPREF9370_1254"/>
<dbReference type="GO" id="GO:0009279">
    <property type="term" value="C:cell outer membrane"/>
    <property type="evidence" value="ECO:0007669"/>
    <property type="project" value="UniProtKB-SubCell"/>
</dbReference>
<evidence type="ECO:0000259" key="12">
    <source>
        <dbReference type="Pfam" id="PF00593"/>
    </source>
</evidence>
<dbReference type="GO" id="GO:0044718">
    <property type="term" value="P:siderophore transmembrane transport"/>
    <property type="evidence" value="ECO:0007669"/>
    <property type="project" value="TreeGrafter"/>
</dbReference>
<dbReference type="PROSITE" id="PS52016">
    <property type="entry name" value="TONB_DEPENDENT_REC_3"/>
    <property type="match status" value="1"/>
</dbReference>
<dbReference type="InterPro" id="IPR039426">
    <property type="entry name" value="TonB-dep_rcpt-like"/>
</dbReference>
<dbReference type="PATRIC" id="fig|1030841.3.peg.1236"/>
<proteinExistence type="inferred from homology"/>
<dbReference type="PANTHER" id="PTHR30069">
    <property type="entry name" value="TONB-DEPENDENT OUTER MEMBRANE RECEPTOR"/>
    <property type="match status" value="1"/>
</dbReference>
<dbReference type="InterPro" id="IPR000531">
    <property type="entry name" value="Beta-barrel_TonB"/>
</dbReference>
<dbReference type="PROSITE" id="PS01156">
    <property type="entry name" value="TONB_DEPENDENT_REC_2"/>
    <property type="match status" value="1"/>
</dbReference>
<dbReference type="GO" id="GO:0015344">
    <property type="term" value="F:siderophore uptake transmembrane transporter activity"/>
    <property type="evidence" value="ECO:0007669"/>
    <property type="project" value="TreeGrafter"/>
</dbReference>
<accession>G4CQ94</accession>
<reference evidence="13 14" key="1">
    <citation type="submission" date="2011-06" db="EMBL/GenBank/DDBJ databases">
        <authorList>
            <person name="Muzny D."/>
            <person name="Qin X."/>
            <person name="Deng J."/>
            <person name="Jiang H."/>
            <person name="Liu Y."/>
            <person name="Qu J."/>
            <person name="Song X.-Z."/>
            <person name="Zhang L."/>
            <person name="Thornton R."/>
            <person name="Coyle M."/>
            <person name="Francisco L."/>
            <person name="Jackson L."/>
            <person name="Javaid M."/>
            <person name="Korchina V."/>
            <person name="Kovar C."/>
            <person name="Mata R."/>
            <person name="Mathew T."/>
            <person name="Ngo R."/>
            <person name="Nguyen L."/>
            <person name="Nguyen N."/>
            <person name="Okwuonu G."/>
            <person name="Ongeri F."/>
            <person name="Pham C."/>
            <person name="Simmons D."/>
            <person name="Wilczek-Boney K."/>
            <person name="Hale W."/>
            <person name="Jakkamsetti A."/>
            <person name="Pham P."/>
            <person name="Ruth R."/>
            <person name="San Lucas F."/>
            <person name="Warren J."/>
            <person name="Zhang J."/>
            <person name="Zhao Z."/>
            <person name="Zhou C."/>
            <person name="Zhu D."/>
            <person name="Lee S."/>
            <person name="Bess C."/>
            <person name="Blankenburg K."/>
            <person name="Forbes L."/>
            <person name="Fu Q."/>
            <person name="Gubbala S."/>
            <person name="Hirani K."/>
            <person name="Jayaseelan J.C."/>
            <person name="Lara F."/>
            <person name="Munidasa M."/>
            <person name="Palculict T."/>
            <person name="Patil S."/>
            <person name="Pu L.-L."/>
            <person name="Saada N."/>
            <person name="Tang L."/>
            <person name="Weissenberger G."/>
            <person name="Zhu Y."/>
            <person name="Hemphill L."/>
            <person name="Shang Y."/>
            <person name="Youmans B."/>
            <person name="Ayvaz T."/>
            <person name="Ross M."/>
            <person name="Santibanez J."/>
            <person name="Aqrawi P."/>
            <person name="Gross S."/>
            <person name="Joshi V."/>
            <person name="Fowler G."/>
            <person name="Nazareth L."/>
            <person name="Reid J."/>
            <person name="Worley K."/>
            <person name="Petrosino J."/>
            <person name="Highlander S."/>
            <person name="Gibbs R."/>
        </authorList>
    </citation>
    <scope>NUCLEOTIDE SEQUENCE [LARGE SCALE GENOMIC DNA]</scope>
    <source>
        <strain evidence="13 14">9715</strain>
    </source>
</reference>
<name>G4CQ94_9NEIS</name>
<evidence type="ECO:0000256" key="9">
    <source>
        <dbReference type="ARBA" id="ARBA00023237"/>
    </source>
</evidence>
<evidence type="ECO:0000256" key="2">
    <source>
        <dbReference type="ARBA" id="ARBA00022448"/>
    </source>
</evidence>
<evidence type="ECO:0000313" key="13">
    <source>
        <dbReference type="EMBL" id="EGZ46669.1"/>
    </source>
</evidence>
<sequence length="522" mass="59889">LGMLLNGQKGKRYTDERSYVSFGSAWREADDQHKRINGNVFYEYTPDSKWLSMLRTDYDYQNTDLAAVNYAGFIKSDWATGTYLGKELNEIKDRRMKTLYHRLTLRADSQPFQAWGENQLSFKAYLANRGFKNINNDRIGIGASYESSYIYTIQYPMNTRQYGFSLKDRITWNDTFSGQLGVRYDHEKVKPRDLNAPCGKACTAEGKPAGKAFSIWNGFAGVDMQFAPVWKIGYQISTGHRTPTASEMYFTFTNPYGTWQSNPNLKPERSLTHTLSLQGNGSKGTFDLGVYHSRYRDFLVEKTTLVEKTEYGRTFQTPVQQTVNLDKARISGLEFKGRLNLDTVLPVSEGWKLMGGLGYSRSKLSIDSSLLSTQPMKAIIGLDYEQPEGKWGVFSRLTYLGAKKPRDAKVEEVRDRCVAYEFDPWFGRDICTRIEQYQEVVTAPHLNSSAYVFDLYGFYKPTKKLTLRAGVYNAFNRKYHTWDALRGINDHSTTHTVDREGKGLQRLYSPGRNYAVSLEYKF</sequence>
<feature type="domain" description="TonB-dependent receptor-like beta-barrel" evidence="12">
    <location>
        <begin position="18"/>
        <end position="473"/>
    </location>
</feature>
<dbReference type="HOGENOM" id="CLU_521341_0_0_4"/>
<keyword evidence="3 10" id="KW-1134">Transmembrane beta strand</keyword>
<evidence type="ECO:0000256" key="11">
    <source>
        <dbReference type="PROSITE-ProRule" id="PRU10144"/>
    </source>
</evidence>
<evidence type="ECO:0000256" key="10">
    <source>
        <dbReference type="PROSITE-ProRule" id="PRU01360"/>
    </source>
</evidence>
<dbReference type="InterPro" id="IPR010917">
    <property type="entry name" value="TonB_rcpt_CS"/>
</dbReference>
<evidence type="ECO:0000313" key="14">
    <source>
        <dbReference type="Proteomes" id="UP000005336"/>
    </source>
</evidence>
<dbReference type="OrthoDB" id="9764669at2"/>
<dbReference type="RefSeq" id="WP_009116395.1">
    <property type="nucleotide sequence ID" value="NZ_JH165159.1"/>
</dbReference>
<dbReference type="Proteomes" id="UP000005336">
    <property type="component" value="Unassembled WGS sequence"/>
</dbReference>
<feature type="non-terminal residue" evidence="13">
    <location>
        <position position="1"/>
    </location>
</feature>
<dbReference type="InterPro" id="IPR036942">
    <property type="entry name" value="Beta-barrel_TonB_sf"/>
</dbReference>
<evidence type="ECO:0000256" key="6">
    <source>
        <dbReference type="ARBA" id="ARBA00023077"/>
    </source>
</evidence>
<keyword evidence="9 10" id="KW-0998">Cell outer membrane</keyword>
<dbReference type="Pfam" id="PF00593">
    <property type="entry name" value="TonB_dep_Rec_b-barrel"/>
    <property type="match status" value="1"/>
</dbReference>